<dbReference type="KEGG" id="vgu:HYG85_11460"/>
<reference evidence="2 3" key="1">
    <citation type="submission" date="2020-07" db="EMBL/GenBank/DDBJ databases">
        <title>Vallitalea guaymasensis genome.</title>
        <authorList>
            <person name="Postec A."/>
        </authorList>
    </citation>
    <scope>NUCLEOTIDE SEQUENCE [LARGE SCALE GENOMIC DNA]</scope>
    <source>
        <strain evidence="2 3">Ra1766G1</strain>
    </source>
</reference>
<evidence type="ECO:0000313" key="3">
    <source>
        <dbReference type="Proteomes" id="UP000677305"/>
    </source>
</evidence>
<dbReference type="RefSeq" id="WP_212693545.1">
    <property type="nucleotide sequence ID" value="NZ_CP058561.1"/>
</dbReference>
<dbReference type="AlphaFoldDB" id="A0A8J8MAS8"/>
<keyword evidence="1" id="KW-0732">Signal</keyword>
<protein>
    <submittedName>
        <fullName evidence="2">Sugar ABC transporter substrate-binding protein</fullName>
    </submittedName>
</protein>
<dbReference type="PANTHER" id="PTHR43649">
    <property type="entry name" value="ARABINOSE-BINDING PROTEIN-RELATED"/>
    <property type="match status" value="1"/>
</dbReference>
<evidence type="ECO:0000256" key="1">
    <source>
        <dbReference type="SAM" id="SignalP"/>
    </source>
</evidence>
<dbReference type="Proteomes" id="UP000677305">
    <property type="component" value="Chromosome"/>
</dbReference>
<dbReference type="CDD" id="cd13585">
    <property type="entry name" value="PBP2_TMBP_like"/>
    <property type="match status" value="1"/>
</dbReference>
<keyword evidence="3" id="KW-1185">Reference proteome</keyword>
<organism evidence="2 3">
    <name type="scientific">Vallitalea guaymasensis</name>
    <dbReference type="NCBI Taxonomy" id="1185412"/>
    <lineage>
        <taxon>Bacteria</taxon>
        <taxon>Bacillati</taxon>
        <taxon>Bacillota</taxon>
        <taxon>Clostridia</taxon>
        <taxon>Lachnospirales</taxon>
        <taxon>Vallitaleaceae</taxon>
        <taxon>Vallitalea</taxon>
    </lineage>
</organism>
<name>A0A8J8MAS8_9FIRM</name>
<proteinExistence type="predicted"/>
<accession>A0A8J8MAS8</accession>
<dbReference type="PROSITE" id="PS51257">
    <property type="entry name" value="PROKAR_LIPOPROTEIN"/>
    <property type="match status" value="1"/>
</dbReference>
<dbReference type="InterPro" id="IPR006059">
    <property type="entry name" value="SBP"/>
</dbReference>
<dbReference type="Gene3D" id="3.40.190.10">
    <property type="entry name" value="Periplasmic binding protein-like II"/>
    <property type="match status" value="1"/>
</dbReference>
<dbReference type="PANTHER" id="PTHR43649:SF12">
    <property type="entry name" value="DIACETYLCHITOBIOSE BINDING PROTEIN DASA"/>
    <property type="match status" value="1"/>
</dbReference>
<dbReference type="SUPFAM" id="SSF53850">
    <property type="entry name" value="Periplasmic binding protein-like II"/>
    <property type="match status" value="1"/>
</dbReference>
<evidence type="ECO:0000313" key="2">
    <source>
        <dbReference type="EMBL" id="QUH29487.1"/>
    </source>
</evidence>
<gene>
    <name evidence="2" type="ORF">HYG85_11460</name>
</gene>
<feature type="signal peptide" evidence="1">
    <location>
        <begin position="1"/>
        <end position="18"/>
    </location>
</feature>
<dbReference type="InterPro" id="IPR050490">
    <property type="entry name" value="Bact_solute-bd_prot1"/>
</dbReference>
<dbReference type="Pfam" id="PF01547">
    <property type="entry name" value="SBP_bac_1"/>
    <property type="match status" value="1"/>
</dbReference>
<sequence>MKKILSILLVAMMIVTLAGCGSKNSENNEKPGDKDSTNTDKKITLKVMDWSDSSKAQKEAFFEEYKKNNPNINIEYTCLTMDQYKNTILSAINSGDAPDLFPLPGGMDLGSVVKEGWFQPLEGLVSDNFKDTFVDGVFKEGVNVIDGKVYSIPEVLQLPNSIIFYNKDLFKEAGLDPEQPPKTFSELREYAKKITEAGNGEFYGIIEGGQQVNRWKTAAHDFSALGGSGMSEFSPVSLLTGESSYADKAMVETFELFKGMAEDGSYHPSTMSIRAPEARALFGAGEAGFIIQGVWCIGVWNANNPDLDLGIASQVISDNGRQGSVAMATANAWMGISATSEHPEEAAKLLEALYSKDYNYQKDCVSDGVFFSLVKGVNDEYLTNPLLKDYYEAATSTATVAPNPKTENPATSQFFLQYNDVSPAVGDLLQGTVAGAISDIEGSLKVLAEKVNKEFDRALKAANEKGANITKDDFKFDWDPMTNY</sequence>
<feature type="chain" id="PRO_5039599421" evidence="1">
    <location>
        <begin position="19"/>
        <end position="484"/>
    </location>
</feature>
<dbReference type="EMBL" id="CP058561">
    <property type="protein sequence ID" value="QUH29487.1"/>
    <property type="molecule type" value="Genomic_DNA"/>
</dbReference>